<comment type="caution">
    <text evidence="2">The sequence shown here is derived from an EMBL/GenBank/DDBJ whole genome shotgun (WGS) entry which is preliminary data.</text>
</comment>
<dbReference type="EMBL" id="FCOA02000016">
    <property type="protein sequence ID" value="SAK75863.1"/>
    <property type="molecule type" value="Genomic_DNA"/>
</dbReference>
<keyword evidence="3" id="KW-1185">Reference proteome</keyword>
<evidence type="ECO:0000313" key="2">
    <source>
        <dbReference type="EMBL" id="SAK75863.1"/>
    </source>
</evidence>
<proteinExistence type="predicted"/>
<feature type="chain" id="PRO_5007622371" evidence="1">
    <location>
        <begin position="20"/>
        <end position="185"/>
    </location>
</feature>
<name>A0A158C0M1_9BURK</name>
<reference evidence="2" key="1">
    <citation type="submission" date="2016-01" db="EMBL/GenBank/DDBJ databases">
        <authorList>
            <person name="Peeters C."/>
        </authorList>
    </citation>
    <scope>NUCLEOTIDE SEQUENCE</scope>
    <source>
        <strain evidence="2">LMG 29322</strain>
    </source>
</reference>
<accession>A0A158C0M1</accession>
<keyword evidence="1" id="KW-0732">Signal</keyword>
<sequence length="185" mass="19515">MRAIVVSAFLLLQMSVSFAGGESLLVFDAQGKFVAPLDDFGGPGVYLTVNGVVAFAPLERVIVSGDGGPQTVYSATQFRWSGTNAADYTSSDCGGTPVITLITGVRPATSVRLGSDVTLYVAPATNSAPVQIGSVRSGPNFVCTASNPPTTEYGWPTETTYSLTGAHPEPLTIRFPSESLYQRWR</sequence>
<evidence type="ECO:0000313" key="3">
    <source>
        <dbReference type="Proteomes" id="UP000054851"/>
    </source>
</evidence>
<gene>
    <name evidence="2" type="ORF">AWB79_04520</name>
</gene>
<dbReference type="RefSeq" id="WP_061169645.1">
    <property type="nucleotide sequence ID" value="NZ_FCOA02000016.1"/>
</dbReference>
<protein>
    <submittedName>
        <fullName evidence="2">Uncharacterized protein</fullName>
    </submittedName>
</protein>
<dbReference type="Proteomes" id="UP000054851">
    <property type="component" value="Unassembled WGS sequence"/>
</dbReference>
<evidence type="ECO:0000256" key="1">
    <source>
        <dbReference type="SAM" id="SignalP"/>
    </source>
</evidence>
<dbReference type="AlphaFoldDB" id="A0A158C0M1"/>
<feature type="signal peptide" evidence="1">
    <location>
        <begin position="1"/>
        <end position="19"/>
    </location>
</feature>
<organism evidence="2 3">
    <name type="scientific">Caballeronia hypogeia</name>
    <dbReference type="NCBI Taxonomy" id="1777140"/>
    <lineage>
        <taxon>Bacteria</taxon>
        <taxon>Pseudomonadati</taxon>
        <taxon>Pseudomonadota</taxon>
        <taxon>Betaproteobacteria</taxon>
        <taxon>Burkholderiales</taxon>
        <taxon>Burkholderiaceae</taxon>
        <taxon>Caballeronia</taxon>
    </lineage>
</organism>
<dbReference type="OrthoDB" id="9130074at2"/>